<comment type="caution">
    <text evidence="2">The sequence shown here is derived from an EMBL/GenBank/DDBJ whole genome shotgun (WGS) entry which is preliminary data.</text>
</comment>
<organism evidence="2 3">
    <name type="scientific">Croceibacterium soli</name>
    <dbReference type="NCBI Taxonomy" id="1739690"/>
    <lineage>
        <taxon>Bacteria</taxon>
        <taxon>Pseudomonadati</taxon>
        <taxon>Pseudomonadota</taxon>
        <taxon>Alphaproteobacteria</taxon>
        <taxon>Sphingomonadales</taxon>
        <taxon>Erythrobacteraceae</taxon>
        <taxon>Croceibacterium</taxon>
    </lineage>
</organism>
<reference evidence="2 3" key="1">
    <citation type="submission" date="2019-12" db="EMBL/GenBank/DDBJ databases">
        <title>Genomic-based taxomic classification of the family Erythrobacteraceae.</title>
        <authorList>
            <person name="Xu L."/>
        </authorList>
    </citation>
    <scope>NUCLEOTIDE SEQUENCE [LARGE SCALE GENOMIC DNA]</scope>
    <source>
        <strain evidence="2 3">MCCC 1K02066</strain>
    </source>
</reference>
<sequence length="229" mass="24694">MSEPKRVLLVGATGLVGTRTMEAGVGREDLRLIALTRREAPLPPGARMEMLVAEPAEWGTSVAAVAPDAAICALGTTWRKAGEVEAAFRAVDEELVLRVARAARGAGARNFVLVSSVGADRASRAFYLRVKGEVEAAARQLGFHRLDILRPGLLRGPRGEDRRRGERLAILASPLTDLFLGGGRRHLRSIDARSVARAALQFAREKARGTFVHDNDSILRAARRFDGAA</sequence>
<name>A0A6I4UXR6_9SPHN</name>
<evidence type="ECO:0000259" key="1">
    <source>
        <dbReference type="Pfam" id="PF13460"/>
    </source>
</evidence>
<dbReference type="PANTHER" id="PTHR14097:SF7">
    <property type="entry name" value="OXIDOREDUCTASE HTATIP2"/>
    <property type="match status" value="1"/>
</dbReference>
<dbReference type="OrthoDB" id="9798632at2"/>
<evidence type="ECO:0000313" key="3">
    <source>
        <dbReference type="Proteomes" id="UP000469159"/>
    </source>
</evidence>
<protein>
    <submittedName>
        <fullName evidence="2">NAD(P)H-binding protein</fullName>
    </submittedName>
</protein>
<dbReference type="Pfam" id="PF13460">
    <property type="entry name" value="NAD_binding_10"/>
    <property type="match status" value="1"/>
</dbReference>
<dbReference type="InterPro" id="IPR016040">
    <property type="entry name" value="NAD(P)-bd_dom"/>
</dbReference>
<dbReference type="PANTHER" id="PTHR14097">
    <property type="entry name" value="OXIDOREDUCTASE HTATIP2"/>
    <property type="match status" value="1"/>
</dbReference>
<keyword evidence="3" id="KW-1185">Reference proteome</keyword>
<proteinExistence type="predicted"/>
<dbReference type="Gene3D" id="3.40.50.720">
    <property type="entry name" value="NAD(P)-binding Rossmann-like Domain"/>
    <property type="match status" value="1"/>
</dbReference>
<dbReference type="EMBL" id="WTYK01000010">
    <property type="protein sequence ID" value="MXP42744.1"/>
    <property type="molecule type" value="Genomic_DNA"/>
</dbReference>
<feature type="domain" description="NAD(P)-binding" evidence="1">
    <location>
        <begin position="11"/>
        <end position="154"/>
    </location>
</feature>
<dbReference type="InterPro" id="IPR036291">
    <property type="entry name" value="NAD(P)-bd_dom_sf"/>
</dbReference>
<dbReference type="SUPFAM" id="SSF51735">
    <property type="entry name" value="NAD(P)-binding Rossmann-fold domains"/>
    <property type="match status" value="1"/>
</dbReference>
<dbReference type="RefSeq" id="WP_160747603.1">
    <property type="nucleotide sequence ID" value="NZ_WTYK01000010.1"/>
</dbReference>
<gene>
    <name evidence="2" type="ORF">GRI75_13945</name>
</gene>
<dbReference type="Proteomes" id="UP000469159">
    <property type="component" value="Unassembled WGS sequence"/>
</dbReference>
<accession>A0A6I4UXR6</accession>
<evidence type="ECO:0000313" key="2">
    <source>
        <dbReference type="EMBL" id="MXP42744.1"/>
    </source>
</evidence>
<dbReference type="AlphaFoldDB" id="A0A6I4UXR6"/>